<dbReference type="Proteomes" id="UP000235584">
    <property type="component" value="Chromosome"/>
</dbReference>
<dbReference type="InterPro" id="IPR050273">
    <property type="entry name" value="GppA/Ppx_hydrolase"/>
</dbReference>
<dbReference type="Pfam" id="PF02541">
    <property type="entry name" value="Ppx-GppA"/>
    <property type="match status" value="1"/>
</dbReference>
<dbReference type="RefSeq" id="WP_102242015.1">
    <property type="nucleotide sequence ID" value="NZ_CP025704.1"/>
</dbReference>
<protein>
    <submittedName>
        <fullName evidence="1">Uncharacterized protein</fullName>
    </submittedName>
</protein>
<dbReference type="SUPFAM" id="SSF53067">
    <property type="entry name" value="Actin-like ATPase domain"/>
    <property type="match status" value="2"/>
</dbReference>
<dbReference type="Gene3D" id="3.30.420.150">
    <property type="entry name" value="Exopolyphosphatase. Domain 2"/>
    <property type="match status" value="1"/>
</dbReference>
<name>A0A2K9NMI3_BACTC</name>
<sequence>MIRASIDIGSNSVLLLAAEIDEKNGTITREILNESFITSLGKDLDVTKKFHPDSMKATYEALSEYKKLLEKINFPVKDTIMTATEASRVATNSREFYQKIKEELGFSVQIISSEGEAYYTALGVVSSFSKEREKIVVMDVGGASTELIQIQLNPFKIVETISLPVGSVRATDWKKKGEFDQRMGEILSPDLSHYHTDTLVCVAGSMTALASMYLGQRVYEDKKIEGMKIAFKSFQDFSRDLQNTTVENLLLLFPFLGKRAPMVAGGSKVVELIGKKLNIDTMEVSTRGLRYGTVISGGIDEQFIGR</sequence>
<dbReference type="Gene3D" id="3.30.420.40">
    <property type="match status" value="1"/>
</dbReference>
<evidence type="ECO:0000313" key="1">
    <source>
        <dbReference type="EMBL" id="AUN96720.1"/>
    </source>
</evidence>
<accession>A0A2K9NMI3</accession>
<organism evidence="1 2">
    <name type="scientific">Bacteriovorax stolpii</name>
    <name type="common">Bdellovibrio stolpii</name>
    <dbReference type="NCBI Taxonomy" id="960"/>
    <lineage>
        <taxon>Bacteria</taxon>
        <taxon>Pseudomonadati</taxon>
        <taxon>Bdellovibrionota</taxon>
        <taxon>Bacteriovoracia</taxon>
        <taxon>Bacteriovoracales</taxon>
        <taxon>Bacteriovoracaceae</taxon>
        <taxon>Bacteriovorax</taxon>
    </lineage>
</organism>
<dbReference type="PANTHER" id="PTHR30005:SF0">
    <property type="entry name" value="RETROGRADE REGULATION PROTEIN 2"/>
    <property type="match status" value="1"/>
</dbReference>
<keyword evidence="2" id="KW-1185">Reference proteome</keyword>
<dbReference type="EMBL" id="CP025704">
    <property type="protein sequence ID" value="AUN96720.1"/>
    <property type="molecule type" value="Genomic_DNA"/>
</dbReference>
<dbReference type="InterPro" id="IPR043129">
    <property type="entry name" value="ATPase_NBD"/>
</dbReference>
<dbReference type="OrthoDB" id="9807195at2"/>
<reference evidence="1 2" key="1">
    <citation type="submission" date="2018-01" db="EMBL/GenBank/DDBJ databases">
        <title>Complete genome sequence of Bacteriovorax stolpii DSM12778.</title>
        <authorList>
            <person name="Tang B."/>
            <person name="Chang J."/>
        </authorList>
    </citation>
    <scope>NUCLEOTIDE SEQUENCE [LARGE SCALE GENOMIC DNA]</scope>
    <source>
        <strain evidence="1 2">DSM 12778</strain>
    </source>
</reference>
<dbReference type="KEGG" id="bsto:C0V70_01065"/>
<dbReference type="CDD" id="cd24054">
    <property type="entry name" value="ASKHA_NBD_AaPPX-GppA_MtPPX2-like"/>
    <property type="match status" value="1"/>
</dbReference>
<dbReference type="AlphaFoldDB" id="A0A2K9NMI3"/>
<evidence type="ECO:0000313" key="2">
    <source>
        <dbReference type="Proteomes" id="UP000235584"/>
    </source>
</evidence>
<dbReference type="InterPro" id="IPR003695">
    <property type="entry name" value="Ppx_GppA_N"/>
</dbReference>
<proteinExistence type="predicted"/>
<gene>
    <name evidence="1" type="ORF">C0V70_01065</name>
</gene>
<dbReference type="GO" id="GO:0016462">
    <property type="term" value="F:pyrophosphatase activity"/>
    <property type="evidence" value="ECO:0007669"/>
    <property type="project" value="TreeGrafter"/>
</dbReference>
<dbReference type="PANTHER" id="PTHR30005">
    <property type="entry name" value="EXOPOLYPHOSPHATASE"/>
    <property type="match status" value="1"/>
</dbReference>